<accession>A0A392R6B0</accession>
<dbReference type="Proteomes" id="UP000265520">
    <property type="component" value="Unassembled WGS sequence"/>
</dbReference>
<dbReference type="InterPro" id="IPR001752">
    <property type="entry name" value="Kinesin_motor_dom"/>
</dbReference>
<organism evidence="4 5">
    <name type="scientific">Trifolium medium</name>
    <dbReference type="NCBI Taxonomy" id="97028"/>
    <lineage>
        <taxon>Eukaryota</taxon>
        <taxon>Viridiplantae</taxon>
        <taxon>Streptophyta</taxon>
        <taxon>Embryophyta</taxon>
        <taxon>Tracheophyta</taxon>
        <taxon>Spermatophyta</taxon>
        <taxon>Magnoliopsida</taxon>
        <taxon>eudicotyledons</taxon>
        <taxon>Gunneridae</taxon>
        <taxon>Pentapetalae</taxon>
        <taxon>rosids</taxon>
        <taxon>fabids</taxon>
        <taxon>Fabales</taxon>
        <taxon>Fabaceae</taxon>
        <taxon>Papilionoideae</taxon>
        <taxon>50 kb inversion clade</taxon>
        <taxon>NPAAA clade</taxon>
        <taxon>Hologalegina</taxon>
        <taxon>IRL clade</taxon>
        <taxon>Trifolieae</taxon>
        <taxon>Trifolium</taxon>
    </lineage>
</organism>
<evidence type="ECO:0000256" key="1">
    <source>
        <dbReference type="ARBA" id="ARBA00023175"/>
    </source>
</evidence>
<feature type="domain" description="Kinesin motor" evidence="3">
    <location>
        <begin position="1"/>
        <end position="42"/>
    </location>
</feature>
<dbReference type="Gene3D" id="3.40.850.10">
    <property type="entry name" value="Kinesin motor domain"/>
    <property type="match status" value="1"/>
</dbReference>
<comment type="caution">
    <text evidence="4">The sequence shown here is derived from an EMBL/GenBank/DDBJ whole genome shotgun (WGS) entry which is preliminary data.</text>
</comment>
<dbReference type="EMBL" id="LXQA010186797">
    <property type="protein sequence ID" value="MCI31396.1"/>
    <property type="molecule type" value="Genomic_DNA"/>
</dbReference>
<evidence type="ECO:0000313" key="4">
    <source>
        <dbReference type="EMBL" id="MCI31396.1"/>
    </source>
</evidence>
<sequence>NFVDLARGERASQTNTCGARLKEGSHINISLLTLTSVIRKLR</sequence>
<dbReference type="Pfam" id="PF00225">
    <property type="entry name" value="Kinesin"/>
    <property type="match status" value="1"/>
</dbReference>
<dbReference type="InterPro" id="IPR036961">
    <property type="entry name" value="Kinesin_motor_dom_sf"/>
</dbReference>
<feature type="non-terminal residue" evidence="4">
    <location>
        <position position="1"/>
    </location>
</feature>
<dbReference type="SUPFAM" id="SSF52540">
    <property type="entry name" value="P-loop containing nucleoside triphosphate hydrolases"/>
    <property type="match status" value="1"/>
</dbReference>
<evidence type="ECO:0000313" key="5">
    <source>
        <dbReference type="Proteomes" id="UP000265520"/>
    </source>
</evidence>
<evidence type="ECO:0000259" key="3">
    <source>
        <dbReference type="PROSITE" id="PS50067"/>
    </source>
</evidence>
<dbReference type="GO" id="GO:0005524">
    <property type="term" value="F:ATP binding"/>
    <property type="evidence" value="ECO:0007669"/>
    <property type="project" value="InterPro"/>
</dbReference>
<protein>
    <submittedName>
        <fullName evidence="4">Kinesin-like protein NACK1</fullName>
    </submittedName>
</protein>
<dbReference type="GO" id="GO:0003777">
    <property type="term" value="F:microtubule motor activity"/>
    <property type="evidence" value="ECO:0007669"/>
    <property type="project" value="InterPro"/>
</dbReference>
<dbReference type="GO" id="GO:0007018">
    <property type="term" value="P:microtubule-based movement"/>
    <property type="evidence" value="ECO:0007669"/>
    <property type="project" value="InterPro"/>
</dbReference>
<keyword evidence="1" id="KW-0505">Motor protein</keyword>
<dbReference type="PROSITE" id="PS50067">
    <property type="entry name" value="KINESIN_MOTOR_2"/>
    <property type="match status" value="1"/>
</dbReference>
<proteinExistence type="inferred from homology"/>
<comment type="caution">
    <text evidence="2">Lacks conserved residue(s) required for the propagation of feature annotation.</text>
</comment>
<dbReference type="InterPro" id="IPR027417">
    <property type="entry name" value="P-loop_NTPase"/>
</dbReference>
<reference evidence="4 5" key="1">
    <citation type="journal article" date="2018" name="Front. Plant Sci.">
        <title>Red Clover (Trifolium pratense) and Zigzag Clover (T. medium) - A Picture of Genomic Similarities and Differences.</title>
        <authorList>
            <person name="Dluhosova J."/>
            <person name="Istvanek J."/>
            <person name="Nedelnik J."/>
            <person name="Repkova J."/>
        </authorList>
    </citation>
    <scope>NUCLEOTIDE SEQUENCE [LARGE SCALE GENOMIC DNA]</scope>
    <source>
        <strain evidence="5">cv. 10/8</strain>
        <tissue evidence="4">Leaf</tissue>
    </source>
</reference>
<dbReference type="PANTHER" id="PTHR47968:SF39">
    <property type="entry name" value="KINESIN-LIKE PROTEIN KIN-7B"/>
    <property type="match status" value="1"/>
</dbReference>
<name>A0A392R6B0_9FABA</name>
<evidence type="ECO:0000256" key="2">
    <source>
        <dbReference type="PROSITE-ProRule" id="PRU00283"/>
    </source>
</evidence>
<dbReference type="PANTHER" id="PTHR47968">
    <property type="entry name" value="CENTROMERE PROTEIN E"/>
    <property type="match status" value="1"/>
</dbReference>
<dbReference type="GO" id="GO:0008017">
    <property type="term" value="F:microtubule binding"/>
    <property type="evidence" value="ECO:0007669"/>
    <property type="project" value="InterPro"/>
</dbReference>
<dbReference type="InterPro" id="IPR027640">
    <property type="entry name" value="Kinesin-like_fam"/>
</dbReference>
<keyword evidence="5" id="KW-1185">Reference proteome</keyword>
<dbReference type="AlphaFoldDB" id="A0A392R6B0"/>
<comment type="similarity">
    <text evidence="2">Belongs to the TRAFAC class myosin-kinesin ATPase superfamily. Kinesin family.</text>
</comment>